<keyword evidence="1" id="KW-1133">Transmembrane helix</keyword>
<name>A0A225D3N1_9BACT</name>
<dbReference type="Proteomes" id="UP000214646">
    <property type="component" value="Unassembled WGS sequence"/>
</dbReference>
<dbReference type="RefSeq" id="WP_088259235.1">
    <property type="nucleotide sequence ID" value="NZ_NIDE01000017.1"/>
</dbReference>
<sequence length="112" mass="11680">MATPVTDAHPNSPAVPAVAAQSTTKRGFAAASLSLALWGSLVFWWYPFGFALATTGVILGVISVCLGFRSGRYGENLAWAGIAIGTVGCSMAVAIYRFQQLALDGIVPTMMP</sequence>
<keyword evidence="1" id="KW-0812">Transmembrane</keyword>
<feature type="transmembrane region" description="Helical" evidence="1">
    <location>
        <begin position="43"/>
        <end position="65"/>
    </location>
</feature>
<comment type="caution">
    <text evidence="2">The sequence shown here is derived from an EMBL/GenBank/DDBJ whole genome shotgun (WGS) entry which is preliminary data.</text>
</comment>
<accession>A0A225D3N1</accession>
<proteinExistence type="predicted"/>
<organism evidence="2 3">
    <name type="scientific">Fimbriiglobus ruber</name>
    <dbReference type="NCBI Taxonomy" id="1908690"/>
    <lineage>
        <taxon>Bacteria</taxon>
        <taxon>Pseudomonadati</taxon>
        <taxon>Planctomycetota</taxon>
        <taxon>Planctomycetia</taxon>
        <taxon>Gemmatales</taxon>
        <taxon>Gemmataceae</taxon>
        <taxon>Fimbriiglobus</taxon>
    </lineage>
</organism>
<evidence type="ECO:0000313" key="3">
    <source>
        <dbReference type="Proteomes" id="UP000214646"/>
    </source>
</evidence>
<evidence type="ECO:0000256" key="1">
    <source>
        <dbReference type="SAM" id="Phobius"/>
    </source>
</evidence>
<dbReference type="EMBL" id="NIDE01000017">
    <property type="protein sequence ID" value="OWK36190.1"/>
    <property type="molecule type" value="Genomic_DNA"/>
</dbReference>
<protein>
    <submittedName>
        <fullName evidence="2">Uncharacterized protein</fullName>
    </submittedName>
</protein>
<dbReference type="AlphaFoldDB" id="A0A225D3N1"/>
<keyword evidence="1" id="KW-0472">Membrane</keyword>
<keyword evidence="3" id="KW-1185">Reference proteome</keyword>
<gene>
    <name evidence="2" type="ORF">FRUB_08753</name>
</gene>
<feature type="transmembrane region" description="Helical" evidence="1">
    <location>
        <begin position="77"/>
        <end position="98"/>
    </location>
</feature>
<evidence type="ECO:0000313" key="2">
    <source>
        <dbReference type="EMBL" id="OWK36190.1"/>
    </source>
</evidence>
<reference evidence="3" key="1">
    <citation type="submission" date="2017-06" db="EMBL/GenBank/DDBJ databases">
        <title>Genome analysis of Fimbriiglobus ruber SP5, the first member of the order Planctomycetales with confirmed chitinolytic capability.</title>
        <authorList>
            <person name="Ravin N.V."/>
            <person name="Rakitin A.L."/>
            <person name="Ivanova A.A."/>
            <person name="Beletsky A.V."/>
            <person name="Kulichevskaya I.S."/>
            <person name="Mardanov A.V."/>
            <person name="Dedysh S.N."/>
        </authorList>
    </citation>
    <scope>NUCLEOTIDE SEQUENCE [LARGE SCALE GENOMIC DNA]</scope>
    <source>
        <strain evidence="3">SP5</strain>
    </source>
</reference>